<comment type="caution">
    <text evidence="1">The sequence shown here is derived from an EMBL/GenBank/DDBJ whole genome shotgun (WGS) entry which is preliminary data.</text>
</comment>
<dbReference type="NCBIfam" id="NF040494">
    <property type="entry name" value="nitrored_ArsF"/>
    <property type="match status" value="1"/>
</dbReference>
<feature type="non-terminal residue" evidence="1">
    <location>
        <position position="1"/>
    </location>
</feature>
<gene>
    <name evidence="1" type="ORF">S06H3_54927</name>
</gene>
<sequence length="105" mass="12057">YFHRAQRCYSCIYAEEGTRYTVETYFADELASGKVTFEAFDVEDKENATIVNKYGAFTSSLFINTIRDGTDHIEEVTDIWFVLGKDEAFMEIVKSKIERSLKGEG</sequence>
<accession>X1RG88</accession>
<reference evidence="1" key="1">
    <citation type="journal article" date="2014" name="Front. Microbiol.">
        <title>High frequency of phylogenetically diverse reductive dehalogenase-homologous genes in deep subseafloor sedimentary metagenomes.</title>
        <authorList>
            <person name="Kawai M."/>
            <person name="Futagami T."/>
            <person name="Toyoda A."/>
            <person name="Takaki Y."/>
            <person name="Nishi S."/>
            <person name="Hori S."/>
            <person name="Arai W."/>
            <person name="Tsubouchi T."/>
            <person name="Morono Y."/>
            <person name="Uchiyama I."/>
            <person name="Ito T."/>
            <person name="Fujiyama A."/>
            <person name="Inagaki F."/>
            <person name="Takami H."/>
        </authorList>
    </citation>
    <scope>NUCLEOTIDE SEQUENCE</scope>
    <source>
        <strain evidence="1">Expedition CK06-06</strain>
    </source>
</reference>
<protein>
    <submittedName>
        <fullName evidence="1">Uncharacterized protein</fullName>
    </submittedName>
</protein>
<proteinExistence type="predicted"/>
<dbReference type="AlphaFoldDB" id="X1RG88"/>
<dbReference type="InterPro" id="IPR047698">
    <property type="entry name" value="ArsF-like"/>
</dbReference>
<name>X1RG88_9ZZZZ</name>
<dbReference type="EMBL" id="BARV01035175">
    <property type="protein sequence ID" value="GAI54604.1"/>
    <property type="molecule type" value="Genomic_DNA"/>
</dbReference>
<organism evidence="1">
    <name type="scientific">marine sediment metagenome</name>
    <dbReference type="NCBI Taxonomy" id="412755"/>
    <lineage>
        <taxon>unclassified sequences</taxon>
        <taxon>metagenomes</taxon>
        <taxon>ecological metagenomes</taxon>
    </lineage>
</organism>
<evidence type="ECO:0000313" key="1">
    <source>
        <dbReference type="EMBL" id="GAI54604.1"/>
    </source>
</evidence>